<comment type="caution">
    <text evidence="2">The sequence shown here is derived from an EMBL/GenBank/DDBJ whole genome shotgun (WGS) entry which is preliminary data.</text>
</comment>
<evidence type="ECO:0008006" key="4">
    <source>
        <dbReference type="Google" id="ProtNLM"/>
    </source>
</evidence>
<proteinExistence type="predicted"/>
<reference evidence="3" key="1">
    <citation type="journal article" date="2019" name="Int. J. Syst. Evol. Microbiol.">
        <title>The Global Catalogue of Microorganisms (GCM) 10K type strain sequencing project: providing services to taxonomists for standard genome sequencing and annotation.</title>
        <authorList>
            <consortium name="The Broad Institute Genomics Platform"/>
            <consortium name="The Broad Institute Genome Sequencing Center for Infectious Disease"/>
            <person name="Wu L."/>
            <person name="Ma J."/>
        </authorList>
    </citation>
    <scope>NUCLEOTIDE SEQUENCE [LARGE SCALE GENOMIC DNA]</scope>
    <source>
        <strain evidence="3">CCUG 42722</strain>
    </source>
</reference>
<evidence type="ECO:0000256" key="1">
    <source>
        <dbReference type="SAM" id="MobiDB-lite"/>
    </source>
</evidence>
<protein>
    <recommendedName>
        <fullName evidence="4">DDE family transposase</fullName>
    </recommendedName>
</protein>
<dbReference type="Proteomes" id="UP001596011">
    <property type="component" value="Unassembled WGS sequence"/>
</dbReference>
<gene>
    <name evidence="2" type="ORF">ACFO6V_02560</name>
</gene>
<dbReference type="RefSeq" id="WP_377131863.1">
    <property type="nucleotide sequence ID" value="NZ_JBHSFI010000001.1"/>
</dbReference>
<keyword evidence="3" id="KW-1185">Reference proteome</keyword>
<evidence type="ECO:0000313" key="3">
    <source>
        <dbReference type="Proteomes" id="UP001596011"/>
    </source>
</evidence>
<feature type="region of interest" description="Disordered" evidence="1">
    <location>
        <begin position="58"/>
        <end position="112"/>
    </location>
</feature>
<accession>A0ABV9HAY5</accession>
<name>A0ABV9HAY5_9MICO</name>
<feature type="compositionally biased region" description="Polar residues" evidence="1">
    <location>
        <begin position="88"/>
        <end position="103"/>
    </location>
</feature>
<dbReference type="EMBL" id="JBHSFI010000001">
    <property type="protein sequence ID" value="MFC4627099.1"/>
    <property type="molecule type" value="Genomic_DNA"/>
</dbReference>
<sequence>MTDQVLVQVPDENKHTKILVRIDGAGASHDAIAHLEALNHFRRRVAWTIGWTITEVLTRTTTSPRTRREERRRTTPTGTGARSDTRTRSTPNQHQTTNRTNRSGRAARHPKN</sequence>
<evidence type="ECO:0000313" key="2">
    <source>
        <dbReference type="EMBL" id="MFC4627099.1"/>
    </source>
</evidence>
<organism evidence="2 3">
    <name type="scientific">Promicromonospora alba</name>
    <dbReference type="NCBI Taxonomy" id="1616110"/>
    <lineage>
        <taxon>Bacteria</taxon>
        <taxon>Bacillati</taxon>
        <taxon>Actinomycetota</taxon>
        <taxon>Actinomycetes</taxon>
        <taxon>Micrococcales</taxon>
        <taxon>Promicromonosporaceae</taxon>
        <taxon>Promicromonospora</taxon>
    </lineage>
</organism>